<accession>A0ACC3C7R9</accession>
<dbReference type="Proteomes" id="UP000798662">
    <property type="component" value="Chromosome 2"/>
</dbReference>
<evidence type="ECO:0000313" key="1">
    <source>
        <dbReference type="EMBL" id="KAK1865918.1"/>
    </source>
</evidence>
<organism evidence="1 2">
    <name type="scientific">Pyropia yezoensis</name>
    <name type="common">Susabi-nori</name>
    <name type="synonym">Porphyra yezoensis</name>
    <dbReference type="NCBI Taxonomy" id="2788"/>
    <lineage>
        <taxon>Eukaryota</taxon>
        <taxon>Rhodophyta</taxon>
        <taxon>Bangiophyceae</taxon>
        <taxon>Bangiales</taxon>
        <taxon>Bangiaceae</taxon>
        <taxon>Pyropia</taxon>
    </lineage>
</organism>
<keyword evidence="2" id="KW-1185">Reference proteome</keyword>
<sequence>MTLKGRLSSLVSTKDADARDNRQVLQSNLPDHIPASNVSGSIEGLSPKPGRQPERGSLSLSRHGTPVCTTSSTLDDDIFLSPRSLDFGRQPRSPPMGSLSMNSLIHGTKGLGLSNLADVSDGSRRAGRGRAATDNRILPPRTLSVSRPPRSRSRSGQRNKEVASAIEAGVVVVRSRPCADNPIATVLDVEVADTDGSSFSACARAVTANNGGVSAGSFEIEGGVLGSTSLTFVPRFAVTPDVRARQTEAIVAQIEATLGTVAHAAGNHGDEDMRALTPAAGRLLEHEHSRKGETPRWTVLGVNADGPSTTLTALAVSFRERRGLCEATRIAVAAASRAWRRSNVLFIKVTSAMRAQFFFCVAEPSKGTCKASDAAPAGATLVNDVIEAVNAAFANVASSKVPGAMTLSSMMSFTTAVDDGAVSLREEARGTSTICSVSAPHRFGLLIDTLDAVAALSLLVKCATVERRTDERARHSKGDATFKHICLEVANTDGEPIIGTPTEKSLRWRLRRVVEGTGICGDSRHVAVIETSDSAAAMLGNVEGGKPSLAASMTAHIAKANVALTLTSRPSVGAGGSSRPGVVLLASNRSVLLTAESTLAYAAKAFFDVTGLSGHLDHPDAPATKLPPYPASTARDLWVGSPSDAPSVLPSLPE</sequence>
<proteinExistence type="predicted"/>
<name>A0ACC3C7R9_PYRYE</name>
<gene>
    <name evidence="1" type="ORF">I4F81_008440</name>
</gene>
<comment type="caution">
    <text evidence="1">The sequence shown here is derived from an EMBL/GenBank/DDBJ whole genome shotgun (WGS) entry which is preliminary data.</text>
</comment>
<reference evidence="1" key="1">
    <citation type="submission" date="2019-11" db="EMBL/GenBank/DDBJ databases">
        <title>Nori genome reveals adaptations in red seaweeds to the harsh intertidal environment.</title>
        <authorList>
            <person name="Wang D."/>
            <person name="Mao Y."/>
        </authorList>
    </citation>
    <scope>NUCLEOTIDE SEQUENCE</scope>
    <source>
        <tissue evidence="1">Gametophyte</tissue>
    </source>
</reference>
<dbReference type="EMBL" id="CM020619">
    <property type="protein sequence ID" value="KAK1865918.1"/>
    <property type="molecule type" value="Genomic_DNA"/>
</dbReference>
<evidence type="ECO:0000313" key="2">
    <source>
        <dbReference type="Proteomes" id="UP000798662"/>
    </source>
</evidence>
<protein>
    <submittedName>
        <fullName evidence="1">Uncharacterized protein</fullName>
    </submittedName>
</protein>